<reference evidence="1 2" key="1">
    <citation type="submission" date="2014-12" db="EMBL/GenBank/DDBJ databases">
        <title>16Stimator: statistical estimation of ribosomal gene copy numbers from draft genome assemblies.</title>
        <authorList>
            <person name="Perisin M.A."/>
            <person name="Vetter M."/>
            <person name="Gilbert J.A."/>
            <person name="Bergelson J."/>
        </authorList>
    </citation>
    <scope>NUCLEOTIDE SEQUENCE [LARGE SCALE GENOMIC DNA]</scope>
    <source>
        <strain evidence="1 2">MEJ076</strain>
    </source>
</reference>
<dbReference type="EMBL" id="JXQV01000012">
    <property type="protein sequence ID" value="KIQ01821.1"/>
    <property type="molecule type" value="Genomic_DNA"/>
</dbReference>
<gene>
    <name evidence="1" type="ORF">RU07_13765</name>
</gene>
<dbReference type="AlphaFoldDB" id="A0A0D0K0X9"/>
<proteinExistence type="predicted"/>
<evidence type="ECO:0000313" key="1">
    <source>
        <dbReference type="EMBL" id="KIQ01821.1"/>
    </source>
</evidence>
<sequence length="225" mass="25345">MSNAVLLHGEASRSGSQIVLVGPEEVRKTGGRLRQGEYVWTRYECIDYTLHSGTPEARSAPVSFLNARTSEQLGAVTSLYGHLSFVENRHFNGGTFTPVEEIRAWVDRLRELNEELQKPGGFSVVKPPPSGMVSHPFAMKLGFWLEPKEDEPRGFLPVLETPDLYTFLVHEIVTLAFGGRPLLFCGFCKELRREPKRADCLYCSDACRQRAHRDRQRRAVLAPDG</sequence>
<protein>
    <submittedName>
        <fullName evidence="1">Uncharacterized protein</fullName>
    </submittedName>
</protein>
<dbReference type="Proteomes" id="UP000035017">
    <property type="component" value="Unassembled WGS sequence"/>
</dbReference>
<organism evidence="1 2">
    <name type="scientific">Agrobacterium tumefaciens</name>
    <dbReference type="NCBI Taxonomy" id="358"/>
    <lineage>
        <taxon>Bacteria</taxon>
        <taxon>Pseudomonadati</taxon>
        <taxon>Pseudomonadota</taxon>
        <taxon>Alphaproteobacteria</taxon>
        <taxon>Hyphomicrobiales</taxon>
        <taxon>Rhizobiaceae</taxon>
        <taxon>Rhizobium/Agrobacterium group</taxon>
        <taxon>Agrobacterium</taxon>
        <taxon>Agrobacterium tumefaciens complex</taxon>
    </lineage>
</organism>
<accession>A0A0D0K0X9</accession>
<evidence type="ECO:0000313" key="2">
    <source>
        <dbReference type="Proteomes" id="UP000035017"/>
    </source>
</evidence>
<name>A0A0D0K0X9_AGRTU</name>
<comment type="caution">
    <text evidence="1">The sequence shown here is derived from an EMBL/GenBank/DDBJ whole genome shotgun (WGS) entry which is preliminary data.</text>
</comment>